<evidence type="ECO:0000313" key="6">
    <source>
        <dbReference type="Proteomes" id="UP000091956"/>
    </source>
</evidence>
<dbReference type="PANTHER" id="PTHR37534">
    <property type="entry name" value="TRANSCRIPTIONAL ACTIVATOR PROTEIN UGA3"/>
    <property type="match status" value="1"/>
</dbReference>
<reference evidence="5 6" key="1">
    <citation type="submission" date="2016-03" db="EMBL/GenBank/DDBJ databases">
        <title>Comparative genomics of Pseudogymnoascus destructans, the fungus causing white-nose syndrome of bats.</title>
        <authorList>
            <person name="Palmer J.M."/>
            <person name="Drees K.P."/>
            <person name="Foster J.T."/>
            <person name="Lindner D.L."/>
        </authorList>
    </citation>
    <scope>NUCLEOTIDE SEQUENCE [LARGE SCALE GENOMIC DNA]</scope>
    <source>
        <strain evidence="5 6">UAMH 10579</strain>
    </source>
</reference>
<dbReference type="PANTHER" id="PTHR37534:SF46">
    <property type="entry name" value="ZN(II)2CYS6 TRANSCRIPTION FACTOR (EUROFUNG)"/>
    <property type="match status" value="1"/>
</dbReference>
<dbReference type="STRING" id="342668.A0A2P2SVR3"/>
<dbReference type="Proteomes" id="UP000091956">
    <property type="component" value="Unassembled WGS sequence"/>
</dbReference>
<evidence type="ECO:0000259" key="4">
    <source>
        <dbReference type="PROSITE" id="PS50048"/>
    </source>
</evidence>
<dbReference type="Gene3D" id="4.10.240.10">
    <property type="entry name" value="Zn(2)-C6 fungal-type DNA-binding domain"/>
    <property type="match status" value="1"/>
</dbReference>
<gene>
    <name evidence="5" type="ORF">VE01_00755</name>
</gene>
<feature type="region of interest" description="Disordered" evidence="3">
    <location>
        <begin position="57"/>
        <end position="97"/>
    </location>
</feature>
<dbReference type="InterPro" id="IPR036864">
    <property type="entry name" value="Zn2-C6_fun-type_DNA-bd_sf"/>
</dbReference>
<evidence type="ECO:0000256" key="2">
    <source>
        <dbReference type="ARBA" id="ARBA00023242"/>
    </source>
</evidence>
<dbReference type="AlphaFoldDB" id="A0A2P2SVR3"/>
<evidence type="ECO:0000256" key="3">
    <source>
        <dbReference type="SAM" id="MobiDB-lite"/>
    </source>
</evidence>
<reference evidence="6" key="2">
    <citation type="journal article" date="2018" name="Nat. Commun.">
        <title>Extreme sensitivity to ultraviolet light in the fungal pathogen causing white-nose syndrome of bats.</title>
        <authorList>
            <person name="Palmer J.M."/>
            <person name="Drees K.P."/>
            <person name="Foster J.T."/>
            <person name="Lindner D.L."/>
        </authorList>
    </citation>
    <scope>NUCLEOTIDE SEQUENCE [LARGE SCALE GENOMIC DNA]</scope>
    <source>
        <strain evidence="6">UAMH 10579</strain>
    </source>
</reference>
<proteinExistence type="predicted"/>
<keyword evidence="6" id="KW-1185">Reference proteome</keyword>
<dbReference type="GeneID" id="28834141"/>
<sequence length="493" mass="55534">MIEMPAITNNARLRTKTGCISCRQRKKKCDEVRPRCGGCRHVLMKCVWPSSQHLLEDGRRRTRSIRSSRSESKTSTSNEDRSSSPSPTIATGGPTKPHGIVGNNQLSNCIVDLWSNHAVVSFHGNGDDDLFRYYVKHFLPCLIHEHSHPRFHNGAYWINLALGNIPVMEAALACAATSISYMVSSDRRTVMRMRQRALTHQTAAIRSIRGCIELGSVNGTEDWLLGAVILLTILANRDLSCPTWSRGTHIRAIMQLLKCRQATRMTEAECDPEALHVIFERKCYESLLYHGTIMMTYDPDFDVLVSSEAWQMIDEYFQFSLLPSDENWESWPVLGVPYKLFRLIVIISNLARRRRPLGEEDLAIAAFAITELHQWVNFLASNASSPGRLYILAAKVLLEDVLSQQPEGISLKDSAQADINRFVNEITAVAVTPLFSKYNLWPLSIIQHIATDVGAKRIIKDRIAETLRVIDGCGVMEVSQERLDRFVGMPGLQ</sequence>
<dbReference type="Pfam" id="PF11951">
    <property type="entry name" value="Fungal_trans_2"/>
    <property type="match status" value="1"/>
</dbReference>
<feature type="compositionally biased region" description="Basic and acidic residues" evidence="3">
    <location>
        <begin position="68"/>
        <end position="82"/>
    </location>
</feature>
<dbReference type="PROSITE" id="PS50048">
    <property type="entry name" value="ZN2_CY6_FUNGAL_2"/>
    <property type="match status" value="1"/>
</dbReference>
<comment type="subcellular location">
    <subcellularLocation>
        <location evidence="1">Nucleus</location>
    </subcellularLocation>
</comment>
<evidence type="ECO:0000313" key="5">
    <source>
        <dbReference type="EMBL" id="OBU00927.2"/>
    </source>
</evidence>
<evidence type="ECO:0000256" key="1">
    <source>
        <dbReference type="ARBA" id="ARBA00004123"/>
    </source>
</evidence>
<feature type="domain" description="Zn(2)-C6 fungal-type" evidence="4">
    <location>
        <begin position="18"/>
        <end position="48"/>
    </location>
</feature>
<dbReference type="InterPro" id="IPR021858">
    <property type="entry name" value="Fun_TF"/>
</dbReference>
<protein>
    <recommendedName>
        <fullName evidence="4">Zn(2)-C6 fungal-type domain-containing protein</fullName>
    </recommendedName>
</protein>
<dbReference type="GO" id="GO:0008270">
    <property type="term" value="F:zinc ion binding"/>
    <property type="evidence" value="ECO:0007669"/>
    <property type="project" value="InterPro"/>
</dbReference>
<dbReference type="SUPFAM" id="SSF57701">
    <property type="entry name" value="Zn2/Cys6 DNA-binding domain"/>
    <property type="match status" value="1"/>
</dbReference>
<organism evidence="5 6">
    <name type="scientific">Pseudogymnoascus verrucosus</name>
    <dbReference type="NCBI Taxonomy" id="342668"/>
    <lineage>
        <taxon>Eukaryota</taxon>
        <taxon>Fungi</taxon>
        <taxon>Dikarya</taxon>
        <taxon>Ascomycota</taxon>
        <taxon>Pezizomycotina</taxon>
        <taxon>Leotiomycetes</taxon>
        <taxon>Thelebolales</taxon>
        <taxon>Thelebolaceae</taxon>
        <taxon>Pseudogymnoascus</taxon>
    </lineage>
</organism>
<dbReference type="SMART" id="SM00066">
    <property type="entry name" value="GAL4"/>
    <property type="match status" value="1"/>
</dbReference>
<dbReference type="GO" id="GO:0000981">
    <property type="term" value="F:DNA-binding transcription factor activity, RNA polymerase II-specific"/>
    <property type="evidence" value="ECO:0007669"/>
    <property type="project" value="InterPro"/>
</dbReference>
<dbReference type="InterPro" id="IPR001138">
    <property type="entry name" value="Zn2Cys6_DnaBD"/>
</dbReference>
<accession>A0A2P2SVR3</accession>
<dbReference type="GO" id="GO:0005634">
    <property type="term" value="C:nucleus"/>
    <property type="evidence" value="ECO:0007669"/>
    <property type="project" value="UniProtKB-SubCell"/>
</dbReference>
<dbReference type="EMBL" id="KV460207">
    <property type="protein sequence ID" value="OBU00927.2"/>
    <property type="molecule type" value="Genomic_DNA"/>
</dbReference>
<keyword evidence="2" id="KW-0539">Nucleus</keyword>
<name>A0A2P2SVR3_9PEZI</name>
<dbReference type="CDD" id="cd00067">
    <property type="entry name" value="GAL4"/>
    <property type="match status" value="1"/>
</dbReference>
<dbReference type="Pfam" id="PF00172">
    <property type="entry name" value="Zn_clus"/>
    <property type="match status" value="1"/>
</dbReference>
<dbReference type="PROSITE" id="PS00463">
    <property type="entry name" value="ZN2_CY6_FUNGAL_1"/>
    <property type="match status" value="1"/>
</dbReference>
<dbReference type="RefSeq" id="XP_018134659.2">
    <property type="nucleotide sequence ID" value="XM_018270283.2"/>
</dbReference>